<dbReference type="InterPro" id="IPR036291">
    <property type="entry name" value="NAD(P)-bd_dom_sf"/>
</dbReference>
<feature type="domain" description="Saccharopine dehydrogenase NADP binding" evidence="1">
    <location>
        <begin position="5"/>
        <end position="93"/>
    </location>
</feature>
<dbReference type="HOGENOM" id="CLU_065081_1_0_11"/>
<reference evidence="2 3" key="1">
    <citation type="submission" date="2011-11" db="EMBL/GenBank/DDBJ databases">
        <title>The Noncontiguous Finished sequence of Saccharomonospora cyanea NA-134.</title>
        <authorList>
            <consortium name="US DOE Joint Genome Institute"/>
            <person name="Lucas S."/>
            <person name="Han J."/>
            <person name="Lapidus A."/>
            <person name="Cheng J.-F."/>
            <person name="Goodwin L."/>
            <person name="Pitluck S."/>
            <person name="Peters L."/>
            <person name="Ovchinnikova G."/>
            <person name="Lu M."/>
            <person name="Detter J.C."/>
            <person name="Han C."/>
            <person name="Tapia R."/>
            <person name="Land M."/>
            <person name="Hauser L."/>
            <person name="Kyrpides N."/>
            <person name="Ivanova N."/>
            <person name="Pagani I."/>
            <person name="Brambilla E.-M."/>
            <person name="Klenk H.-P."/>
            <person name="Woyke T."/>
        </authorList>
    </citation>
    <scope>NUCLEOTIDE SEQUENCE [LARGE SCALE GENOMIC DNA]</scope>
    <source>
        <strain evidence="2 3">NA-134</strain>
    </source>
</reference>
<protein>
    <submittedName>
        <fullName evidence="2">Saccharopine dehydrogenase-like oxidoreductase</fullName>
    </submittedName>
</protein>
<dbReference type="STRING" id="882082.SaccyDRAFT_1714"/>
<organism evidence="2 3">
    <name type="scientific">Saccharomonospora cyanea NA-134</name>
    <dbReference type="NCBI Taxonomy" id="882082"/>
    <lineage>
        <taxon>Bacteria</taxon>
        <taxon>Bacillati</taxon>
        <taxon>Actinomycetota</taxon>
        <taxon>Actinomycetes</taxon>
        <taxon>Pseudonocardiales</taxon>
        <taxon>Pseudonocardiaceae</taxon>
        <taxon>Saccharomonospora</taxon>
    </lineage>
</organism>
<evidence type="ECO:0000313" key="2">
    <source>
        <dbReference type="EMBL" id="EHR60612.1"/>
    </source>
</evidence>
<dbReference type="EMBL" id="CM001440">
    <property type="protein sequence ID" value="EHR60612.1"/>
    <property type="molecule type" value="Genomic_DNA"/>
</dbReference>
<dbReference type="Pfam" id="PF03435">
    <property type="entry name" value="Sacchrp_dh_NADP"/>
    <property type="match status" value="1"/>
</dbReference>
<dbReference type="Gene3D" id="3.40.50.720">
    <property type="entry name" value="NAD(P)-binding Rossmann-like Domain"/>
    <property type="match status" value="1"/>
</dbReference>
<proteinExistence type="predicted"/>
<dbReference type="Proteomes" id="UP000002791">
    <property type="component" value="Chromosome"/>
</dbReference>
<dbReference type="RefSeq" id="WP_005455362.1">
    <property type="nucleotide sequence ID" value="NZ_CM001440.1"/>
</dbReference>
<dbReference type="PANTHER" id="PTHR43796:SF2">
    <property type="entry name" value="CARBOXYNORSPERMIDINE SYNTHASE"/>
    <property type="match status" value="1"/>
</dbReference>
<evidence type="ECO:0000259" key="1">
    <source>
        <dbReference type="Pfam" id="PF03435"/>
    </source>
</evidence>
<dbReference type="eggNOG" id="COG1748">
    <property type="taxonomic scope" value="Bacteria"/>
</dbReference>
<dbReference type="AlphaFoldDB" id="H5XHC7"/>
<dbReference type="OrthoDB" id="1910498at2"/>
<dbReference type="InterPro" id="IPR005097">
    <property type="entry name" value="Sacchrp_dh_NADP-bd"/>
</dbReference>
<sequence>MPNTVLVVGGYGAVGDQLADVLRRRHGVRVLVAGRTPPPGPDSVRVDVRDRDSVTRVLDGHRIDVVVLSVQAPDATVLTTCAQRGVHVVDLGADPIPAEEHARLHDLASDSTSTLVIGAGLAPGLTNVLARKAFDALGGADTVDVTVLLGAGDHHGTQAVRWTLDRLADKPPGRAKSVYLPGLGHRRAIPFGFADQYSLRRSLGVRATTRLCLDSRVANAGLAALRLSGVAGRVRPDRLPGGLGGDAFVVRADAWQGSRHAAYAVAGHGQSRATAVITAHVTADLLAGRLPPGAHCPEQLTRLADLPERLTEDGITLWRRSVVQ</sequence>
<evidence type="ECO:0000313" key="3">
    <source>
        <dbReference type="Proteomes" id="UP000002791"/>
    </source>
</evidence>
<dbReference type="SUPFAM" id="SSF51735">
    <property type="entry name" value="NAD(P)-binding Rossmann-fold domains"/>
    <property type="match status" value="1"/>
</dbReference>
<gene>
    <name evidence="2" type="ORF">SaccyDRAFT_1714</name>
</gene>
<name>H5XHC7_9PSEU</name>
<accession>H5XHC7</accession>
<dbReference type="PANTHER" id="PTHR43796">
    <property type="entry name" value="CARBOXYNORSPERMIDINE SYNTHASE"/>
    <property type="match status" value="1"/>
</dbReference>
<keyword evidence="3" id="KW-1185">Reference proteome</keyword>